<dbReference type="InterPro" id="IPR016169">
    <property type="entry name" value="FAD-bd_PCMH_sub2"/>
</dbReference>
<reference evidence="4 5" key="1">
    <citation type="submission" date="2018-10" db="EMBL/GenBank/DDBJ databases">
        <authorList>
            <person name="Chen W.-M."/>
        </authorList>
    </citation>
    <scope>NUCLEOTIDE SEQUENCE [LARGE SCALE GENOMIC DNA]</scope>
    <source>
        <strain evidence="4 5">THS-13</strain>
    </source>
</reference>
<dbReference type="PROSITE" id="PS51387">
    <property type="entry name" value="FAD_PCMH"/>
    <property type="match status" value="1"/>
</dbReference>
<dbReference type="GO" id="GO:0071949">
    <property type="term" value="F:FAD binding"/>
    <property type="evidence" value="ECO:0007669"/>
    <property type="project" value="InterPro"/>
</dbReference>
<evidence type="ECO:0000259" key="3">
    <source>
        <dbReference type="PROSITE" id="PS51387"/>
    </source>
</evidence>
<evidence type="ECO:0000313" key="5">
    <source>
        <dbReference type="Proteomes" id="UP000282106"/>
    </source>
</evidence>
<keyword evidence="2" id="KW-0560">Oxidoreductase</keyword>
<feature type="domain" description="FAD-binding PCMH-type" evidence="3">
    <location>
        <begin position="19"/>
        <end position="189"/>
    </location>
</feature>
<dbReference type="PIRSF" id="PIRSF000136">
    <property type="entry name" value="LGO_GLO"/>
    <property type="match status" value="1"/>
</dbReference>
<dbReference type="Proteomes" id="UP000282106">
    <property type="component" value="Unassembled WGS sequence"/>
</dbReference>
<dbReference type="Pfam" id="PF04030">
    <property type="entry name" value="ALO"/>
    <property type="match status" value="1"/>
</dbReference>
<dbReference type="EMBL" id="RJVO01000005">
    <property type="protein sequence ID" value="ROH89143.1"/>
    <property type="molecule type" value="Genomic_DNA"/>
</dbReference>
<keyword evidence="1" id="KW-0274">FAD</keyword>
<dbReference type="GO" id="GO:0003885">
    <property type="term" value="F:D-arabinono-1,4-lactone oxidase activity"/>
    <property type="evidence" value="ECO:0007669"/>
    <property type="project" value="InterPro"/>
</dbReference>
<dbReference type="InterPro" id="IPR036318">
    <property type="entry name" value="FAD-bd_PCMH-like_sf"/>
</dbReference>
<dbReference type="InterPro" id="IPR010031">
    <property type="entry name" value="FAD_lactone_oxidase-like"/>
</dbReference>
<dbReference type="SUPFAM" id="SSF56176">
    <property type="entry name" value="FAD-binding/transporter-associated domain-like"/>
    <property type="match status" value="1"/>
</dbReference>
<comment type="caution">
    <text evidence="4">The sequence shown here is derived from an EMBL/GenBank/DDBJ whole genome shotgun (WGS) entry which is preliminary data.</text>
</comment>
<dbReference type="Gene3D" id="1.10.45.10">
    <property type="entry name" value="Vanillyl-alcohol Oxidase, Chain A, domain 4"/>
    <property type="match status" value="1"/>
</dbReference>
<dbReference type="Gene3D" id="3.30.465.10">
    <property type="match status" value="1"/>
</dbReference>
<dbReference type="RefSeq" id="WP_123212165.1">
    <property type="nucleotide sequence ID" value="NZ_RJVO01000005.1"/>
</dbReference>
<dbReference type="InterPro" id="IPR016171">
    <property type="entry name" value="Vanillyl_alc_oxidase_C-sub2"/>
</dbReference>
<name>A0A3N0V8Q1_9GAMM</name>
<protein>
    <submittedName>
        <fullName evidence="4">FAD-binding protein</fullName>
    </submittedName>
</protein>
<dbReference type="PANTHER" id="PTHR43762">
    <property type="entry name" value="L-GULONOLACTONE OXIDASE"/>
    <property type="match status" value="1"/>
</dbReference>
<keyword evidence="5" id="KW-1185">Reference proteome</keyword>
<evidence type="ECO:0000256" key="1">
    <source>
        <dbReference type="ARBA" id="ARBA00022827"/>
    </source>
</evidence>
<keyword evidence="1" id="KW-0285">Flavoprotein</keyword>
<gene>
    <name evidence="4" type="ORF">ED208_12095</name>
</gene>
<dbReference type="Pfam" id="PF01565">
    <property type="entry name" value="FAD_binding_4"/>
    <property type="match status" value="1"/>
</dbReference>
<dbReference type="PANTHER" id="PTHR43762:SF1">
    <property type="entry name" value="D-ARABINONO-1,4-LACTONE OXIDASE"/>
    <property type="match status" value="1"/>
</dbReference>
<dbReference type="AlphaFoldDB" id="A0A3N0V8Q1"/>
<dbReference type="InterPro" id="IPR006094">
    <property type="entry name" value="Oxid_FAD_bind_N"/>
</dbReference>
<dbReference type="Gene3D" id="3.30.70.2520">
    <property type="match status" value="1"/>
</dbReference>
<dbReference type="InterPro" id="IPR016166">
    <property type="entry name" value="FAD-bd_PCMH"/>
</dbReference>
<organism evidence="4 5">
    <name type="scientific">Stagnimonas aquatica</name>
    <dbReference type="NCBI Taxonomy" id="2689987"/>
    <lineage>
        <taxon>Bacteria</taxon>
        <taxon>Pseudomonadati</taxon>
        <taxon>Pseudomonadota</taxon>
        <taxon>Gammaproteobacteria</taxon>
        <taxon>Nevskiales</taxon>
        <taxon>Nevskiaceae</taxon>
        <taxon>Stagnimonas</taxon>
    </lineage>
</organism>
<accession>A0A3N0V8Q1</accession>
<dbReference type="InterPro" id="IPR007173">
    <property type="entry name" value="ALO_C"/>
</dbReference>
<sequence>MKLPSLRSTHHTRFVRGAALADPYHIARPHSVEQIQSEVLRCAEDGERLRVAGGGTAANQLWRTDENLLALDHFRGVESSDLERGRVWVRAGTTLGALAEWLRARGLALPVDGWPAAATVGGAVSVGAHGSGPAQHNLSACVSAVGLTTADGVFRRICAEENAELFDAARLSLGALGVVSHVELSCELAKPLRVRQFKSALEDTLARLPELRAKARHLSFEWFPGTGATRVQVALPAQDQPPRAAALGAQGREWLMRNAGHWLLARASQRLPRVAGSAQRLAMQALPETDRIDLAPEPTVPPLLRQSELLEYQLAVGDLPEALAQLERLLNLLGARGYAAVQVGFVAADEVWLSPAYRRDSAFIRLKRFRGAPMPAVTRAFADVLDRYDARPHWGSRHGKEGGDLAALYPRWRDFLALRARLDPRGVFLNDYLGRLFGVSLP</sequence>
<dbReference type="GO" id="GO:0016020">
    <property type="term" value="C:membrane"/>
    <property type="evidence" value="ECO:0007669"/>
    <property type="project" value="InterPro"/>
</dbReference>
<evidence type="ECO:0000256" key="2">
    <source>
        <dbReference type="ARBA" id="ARBA00023002"/>
    </source>
</evidence>
<dbReference type="InParanoid" id="A0A3N0V8Q1"/>
<evidence type="ECO:0000313" key="4">
    <source>
        <dbReference type="EMBL" id="ROH89143.1"/>
    </source>
</evidence>
<proteinExistence type="predicted"/>